<name>A0AAN6TAX8_9PEZI</name>
<feature type="compositionally biased region" description="Polar residues" evidence="3">
    <location>
        <begin position="186"/>
        <end position="196"/>
    </location>
</feature>
<dbReference type="GeneID" id="89937274"/>
<protein>
    <recommendedName>
        <fullName evidence="6">HhH-GPD domain-containing protein</fullName>
    </recommendedName>
</protein>
<dbReference type="PANTHER" id="PTHR15074">
    <property type="entry name" value="METHYL-CPG-BINDING PROTEIN"/>
    <property type="match status" value="1"/>
</dbReference>
<feature type="compositionally biased region" description="Polar residues" evidence="3">
    <location>
        <begin position="210"/>
        <end position="223"/>
    </location>
</feature>
<comment type="caution">
    <text evidence="4">The sequence shown here is derived from an EMBL/GenBank/DDBJ whole genome shotgun (WGS) entry which is preliminary data.</text>
</comment>
<dbReference type="Proteomes" id="UP001302812">
    <property type="component" value="Unassembled WGS sequence"/>
</dbReference>
<dbReference type="SUPFAM" id="SSF48150">
    <property type="entry name" value="DNA-glycosylase"/>
    <property type="match status" value="1"/>
</dbReference>
<feature type="region of interest" description="Disordered" evidence="3">
    <location>
        <begin position="79"/>
        <end position="256"/>
    </location>
</feature>
<gene>
    <name evidence="4" type="ORF">N656DRAFT_757525</name>
</gene>
<dbReference type="GO" id="GO:0005634">
    <property type="term" value="C:nucleus"/>
    <property type="evidence" value="ECO:0007669"/>
    <property type="project" value="UniProtKB-SubCell"/>
</dbReference>
<dbReference type="InterPro" id="IPR045138">
    <property type="entry name" value="MeCP2/MBD4"/>
</dbReference>
<evidence type="ECO:0000256" key="1">
    <source>
        <dbReference type="ARBA" id="ARBA00004123"/>
    </source>
</evidence>
<dbReference type="GO" id="GO:0003824">
    <property type="term" value="F:catalytic activity"/>
    <property type="evidence" value="ECO:0007669"/>
    <property type="project" value="InterPro"/>
</dbReference>
<dbReference type="RefSeq" id="XP_064668132.1">
    <property type="nucleotide sequence ID" value="XM_064813149.1"/>
</dbReference>
<proteinExistence type="predicted"/>
<evidence type="ECO:0000256" key="3">
    <source>
        <dbReference type="SAM" id="MobiDB-lite"/>
    </source>
</evidence>
<dbReference type="GO" id="GO:0003677">
    <property type="term" value="F:DNA binding"/>
    <property type="evidence" value="ECO:0007669"/>
    <property type="project" value="InterPro"/>
</dbReference>
<accession>A0AAN6TAX8</accession>
<dbReference type="AlphaFoldDB" id="A0AAN6TAX8"/>
<evidence type="ECO:0008006" key="6">
    <source>
        <dbReference type="Google" id="ProtNLM"/>
    </source>
</evidence>
<dbReference type="InterPro" id="IPR011257">
    <property type="entry name" value="DNA_glycosylase"/>
</dbReference>
<reference evidence="4" key="2">
    <citation type="submission" date="2023-05" db="EMBL/GenBank/DDBJ databases">
        <authorList>
            <consortium name="Lawrence Berkeley National Laboratory"/>
            <person name="Steindorff A."/>
            <person name="Hensen N."/>
            <person name="Bonometti L."/>
            <person name="Westerberg I."/>
            <person name="Brannstrom I.O."/>
            <person name="Guillou S."/>
            <person name="Cros-Aarteil S."/>
            <person name="Calhoun S."/>
            <person name="Haridas S."/>
            <person name="Kuo A."/>
            <person name="Mondo S."/>
            <person name="Pangilinan J."/>
            <person name="Riley R."/>
            <person name="Labutti K."/>
            <person name="Andreopoulos B."/>
            <person name="Lipzen A."/>
            <person name="Chen C."/>
            <person name="Yanf M."/>
            <person name="Daum C."/>
            <person name="Ng V."/>
            <person name="Clum A."/>
            <person name="Ohm R."/>
            <person name="Martin F."/>
            <person name="Silar P."/>
            <person name="Natvig D."/>
            <person name="Lalanne C."/>
            <person name="Gautier V."/>
            <person name="Ament-Velasquez S.L."/>
            <person name="Kruys A."/>
            <person name="Hutchinson M.I."/>
            <person name="Powell A.J."/>
            <person name="Barry K."/>
            <person name="Miller A.N."/>
            <person name="Grigoriev I.V."/>
            <person name="Debuchy R."/>
            <person name="Gladieux P."/>
            <person name="Thoren M.H."/>
            <person name="Johannesson H."/>
        </authorList>
    </citation>
    <scope>NUCLEOTIDE SEQUENCE</scope>
    <source>
        <strain evidence="4">CBS 508.74</strain>
    </source>
</reference>
<evidence type="ECO:0000313" key="5">
    <source>
        <dbReference type="Proteomes" id="UP001302812"/>
    </source>
</evidence>
<organism evidence="4 5">
    <name type="scientific">Canariomyces notabilis</name>
    <dbReference type="NCBI Taxonomy" id="2074819"/>
    <lineage>
        <taxon>Eukaryota</taxon>
        <taxon>Fungi</taxon>
        <taxon>Dikarya</taxon>
        <taxon>Ascomycota</taxon>
        <taxon>Pezizomycotina</taxon>
        <taxon>Sordariomycetes</taxon>
        <taxon>Sordariomycetidae</taxon>
        <taxon>Sordariales</taxon>
        <taxon>Chaetomiaceae</taxon>
        <taxon>Canariomyces</taxon>
    </lineage>
</organism>
<evidence type="ECO:0000256" key="2">
    <source>
        <dbReference type="ARBA" id="ARBA00023242"/>
    </source>
</evidence>
<evidence type="ECO:0000313" key="4">
    <source>
        <dbReference type="EMBL" id="KAK4110562.1"/>
    </source>
</evidence>
<dbReference type="EMBL" id="MU853350">
    <property type="protein sequence ID" value="KAK4110562.1"/>
    <property type="molecule type" value="Genomic_DNA"/>
</dbReference>
<reference evidence="4" key="1">
    <citation type="journal article" date="2023" name="Mol. Phylogenet. Evol.">
        <title>Genome-scale phylogeny and comparative genomics of the fungal order Sordariales.</title>
        <authorList>
            <person name="Hensen N."/>
            <person name="Bonometti L."/>
            <person name="Westerberg I."/>
            <person name="Brannstrom I.O."/>
            <person name="Guillou S."/>
            <person name="Cros-Aarteil S."/>
            <person name="Calhoun S."/>
            <person name="Haridas S."/>
            <person name="Kuo A."/>
            <person name="Mondo S."/>
            <person name="Pangilinan J."/>
            <person name="Riley R."/>
            <person name="LaButti K."/>
            <person name="Andreopoulos B."/>
            <person name="Lipzen A."/>
            <person name="Chen C."/>
            <person name="Yan M."/>
            <person name="Daum C."/>
            <person name="Ng V."/>
            <person name="Clum A."/>
            <person name="Steindorff A."/>
            <person name="Ohm R.A."/>
            <person name="Martin F."/>
            <person name="Silar P."/>
            <person name="Natvig D.O."/>
            <person name="Lalanne C."/>
            <person name="Gautier V."/>
            <person name="Ament-Velasquez S.L."/>
            <person name="Kruys A."/>
            <person name="Hutchinson M.I."/>
            <person name="Powell A.J."/>
            <person name="Barry K."/>
            <person name="Miller A.N."/>
            <person name="Grigoriev I.V."/>
            <person name="Debuchy R."/>
            <person name="Gladieux P."/>
            <person name="Hiltunen Thoren M."/>
            <person name="Johannesson H."/>
        </authorList>
    </citation>
    <scope>NUCLEOTIDE SEQUENCE</scope>
    <source>
        <strain evidence="4">CBS 508.74</strain>
    </source>
</reference>
<dbReference type="Gene3D" id="1.10.340.30">
    <property type="entry name" value="Hypothetical protein, domain 2"/>
    <property type="match status" value="1"/>
</dbReference>
<dbReference type="GO" id="GO:0006281">
    <property type="term" value="P:DNA repair"/>
    <property type="evidence" value="ECO:0007669"/>
    <property type="project" value="InterPro"/>
</dbReference>
<comment type="subcellular location">
    <subcellularLocation>
        <location evidence="1">Nucleus</location>
    </subcellularLocation>
</comment>
<keyword evidence="2" id="KW-0539">Nucleus</keyword>
<keyword evidence="5" id="KW-1185">Reference proteome</keyword>
<sequence>MPYSTNTTPKLAKQVPAGQLLSGFDICDEETRNFLSSLIDSRQAPQAEVDDLLKLSLMRGVEEWDMLFERARSLQNKHRASIQDDSGSYGSRRGGKSGLSLKRRRGTGKQVSHFWGEPGETSEKTRSRKQAADAPFTTGTAHRRDLSQDAAPPGVAETFESKTEPSLDPYLDENRSYSPAARPALSNGTCCSNSPLLSRETTRPVKARGTSKSPFFNSSSALTPSREKLPQLPVPATTTPPPLLQPTKKKPRPQGCTVSRLPFPPLSAPNFGLIQEELWDKPFQLLIAVTLLIRTSGKAAIPVFRQLVERFPTPESLVDDDSNNNASEELVSLLRPLGLGVNRTAAIQRYARTWIARPPSRFVRYVVRNYPRQGDGRRFREEEEFGAEDLERQFDGSDAGDDDGMKKEEVLDAVADARARALGCAWEIGHLTRGPYALDSWRIFCRDVLLGRAEHWTGWDGKGNCRPGFQPEWMRVLPRDKELRALLRWMWMREGWEWDPRTGEREPLRDDMRMAVEMGRVGYDDLGNLVILDEETEGVE</sequence>
<dbReference type="PANTHER" id="PTHR15074:SF0">
    <property type="entry name" value="METHYL-CPG-BINDING DOMAIN PROTEIN 4-LIKE PROTEIN"/>
    <property type="match status" value="1"/>
</dbReference>